<feature type="region of interest" description="Disordered" evidence="1">
    <location>
        <begin position="50"/>
        <end position="138"/>
    </location>
</feature>
<dbReference type="SMART" id="SM00513">
    <property type="entry name" value="SAP"/>
    <property type="match status" value="1"/>
</dbReference>
<dbReference type="InterPro" id="IPR036361">
    <property type="entry name" value="SAP_dom_sf"/>
</dbReference>
<organism evidence="3 4">
    <name type="scientific">Meloidogyne floridensis</name>
    <dbReference type="NCBI Taxonomy" id="298350"/>
    <lineage>
        <taxon>Eukaryota</taxon>
        <taxon>Metazoa</taxon>
        <taxon>Ecdysozoa</taxon>
        <taxon>Nematoda</taxon>
        <taxon>Chromadorea</taxon>
        <taxon>Rhabditida</taxon>
        <taxon>Tylenchina</taxon>
        <taxon>Tylenchomorpha</taxon>
        <taxon>Tylenchoidea</taxon>
        <taxon>Meloidogynidae</taxon>
        <taxon>Meloidogyninae</taxon>
        <taxon>Meloidogyne</taxon>
    </lineage>
</organism>
<evidence type="ECO:0000256" key="1">
    <source>
        <dbReference type="SAM" id="MobiDB-lite"/>
    </source>
</evidence>
<name>A0A915NJ50_9BILA</name>
<dbReference type="AlphaFoldDB" id="A0A915NJ50"/>
<dbReference type="PROSITE" id="PS50800">
    <property type="entry name" value="SAP"/>
    <property type="match status" value="1"/>
</dbReference>
<feature type="compositionally biased region" description="Polar residues" evidence="1">
    <location>
        <begin position="1"/>
        <end position="19"/>
    </location>
</feature>
<evidence type="ECO:0000313" key="3">
    <source>
        <dbReference type="Proteomes" id="UP000887560"/>
    </source>
</evidence>
<dbReference type="Gene3D" id="1.10.720.30">
    <property type="entry name" value="SAP domain"/>
    <property type="match status" value="1"/>
</dbReference>
<keyword evidence="3" id="KW-1185">Reference proteome</keyword>
<reference evidence="4" key="1">
    <citation type="submission" date="2022-11" db="UniProtKB">
        <authorList>
            <consortium name="WormBaseParasite"/>
        </authorList>
    </citation>
    <scope>IDENTIFICATION</scope>
</reference>
<dbReference type="InterPro" id="IPR003034">
    <property type="entry name" value="SAP_dom"/>
</dbReference>
<dbReference type="WBParaSite" id="scf7180000419180.g3486">
    <property type="protein sequence ID" value="scf7180000419180.g3486"/>
    <property type="gene ID" value="scf7180000419180.g3486"/>
</dbReference>
<dbReference type="Pfam" id="PF02037">
    <property type="entry name" value="SAP"/>
    <property type="match status" value="1"/>
</dbReference>
<feature type="domain" description="SAP" evidence="2">
    <location>
        <begin position="35"/>
        <end position="69"/>
    </location>
</feature>
<dbReference type="SUPFAM" id="SSF68906">
    <property type="entry name" value="SAP domain"/>
    <property type="match status" value="1"/>
</dbReference>
<feature type="compositionally biased region" description="Basic and acidic residues" evidence="1">
    <location>
        <begin position="157"/>
        <end position="201"/>
    </location>
</feature>
<proteinExistence type="predicted"/>
<evidence type="ECO:0000313" key="4">
    <source>
        <dbReference type="WBParaSite" id="scf7180000419180.g3486"/>
    </source>
</evidence>
<protein>
    <submittedName>
        <fullName evidence="4">SAP domain-containing protein</fullName>
    </submittedName>
</protein>
<dbReference type="Proteomes" id="UP000887560">
    <property type="component" value="Unplaced"/>
</dbReference>
<accession>A0A915NJ50</accession>
<sequence>MDSSSPQKSADTSQETLQSPKKETKTHWSLLEPVVRTMKVAELREELELRGLDSKGLKNALSQRLSEAIGKEKENDEKNENQGGQPQEKLADEAMADTEQQQNLVNKEVSKEQQQQEVAKPTEQQQPPAQKLNTEPSIMVKIKEEIIELMETDEAPEEKKESPEEQAKREKLEKERQELEKAKEKFEKEKKERKATLERHYSQIPKEPGIFVYPSKTAKGGKFECKLM</sequence>
<feature type="region of interest" description="Disordered" evidence="1">
    <location>
        <begin position="1"/>
        <end position="28"/>
    </location>
</feature>
<feature type="compositionally biased region" description="Basic and acidic residues" evidence="1">
    <location>
        <begin position="69"/>
        <end position="80"/>
    </location>
</feature>
<evidence type="ECO:0000259" key="2">
    <source>
        <dbReference type="PROSITE" id="PS50800"/>
    </source>
</evidence>
<feature type="region of interest" description="Disordered" evidence="1">
    <location>
        <begin position="150"/>
        <end position="201"/>
    </location>
</feature>
<feature type="compositionally biased region" description="Polar residues" evidence="1">
    <location>
        <begin position="122"/>
        <end position="136"/>
    </location>
</feature>